<keyword evidence="3" id="KW-1185">Reference proteome</keyword>
<dbReference type="InterPro" id="IPR000477">
    <property type="entry name" value="RT_dom"/>
</dbReference>
<accession>A0AAV4TE31</accession>
<dbReference type="InterPro" id="IPR043502">
    <property type="entry name" value="DNA/RNA_pol_sf"/>
</dbReference>
<evidence type="ECO:0000313" key="3">
    <source>
        <dbReference type="Proteomes" id="UP001054837"/>
    </source>
</evidence>
<feature type="domain" description="Reverse transcriptase" evidence="1">
    <location>
        <begin position="96"/>
        <end position="181"/>
    </location>
</feature>
<dbReference type="PANTHER" id="PTHR47027">
    <property type="entry name" value="REVERSE TRANSCRIPTASE DOMAIN-CONTAINING PROTEIN"/>
    <property type="match status" value="1"/>
</dbReference>
<name>A0AAV4TE31_9ARAC</name>
<dbReference type="Pfam" id="PF00078">
    <property type="entry name" value="RVT_1"/>
    <property type="match status" value="1"/>
</dbReference>
<sequence>MSRAFLNKHRKLCVSDCIRWSRDIYIEFLTGHCQYTADNGGVAPSSELSDGDSFDDSNPISPNVSLTSVHLQLANREATNVVDEDNTGADHQIYGTSEAIPIRSVVKQGCPLSGLFFNIAIDPIIRSLQGASDQHKVLAFADDLCLISNHPADFQDLLDHQMNRLGLHLNPNKSFAFHMRGSTPVGTCDTSFLINNHRLHPVHEGEFHKFLGKPVELNAVPNYSSLNDLAELGFKLATSKLTPWQRLDALLLLIPAVPYANCPVS</sequence>
<evidence type="ECO:0000313" key="2">
    <source>
        <dbReference type="EMBL" id="GIY44818.1"/>
    </source>
</evidence>
<dbReference type="PANTHER" id="PTHR47027:SF20">
    <property type="entry name" value="REVERSE TRANSCRIPTASE-LIKE PROTEIN WITH RNA-DIRECTED DNA POLYMERASE DOMAIN"/>
    <property type="match status" value="1"/>
</dbReference>
<dbReference type="AlphaFoldDB" id="A0AAV4TE31"/>
<dbReference type="SUPFAM" id="SSF56672">
    <property type="entry name" value="DNA/RNA polymerases"/>
    <property type="match status" value="1"/>
</dbReference>
<gene>
    <name evidence="2" type="primary">PO21_10</name>
    <name evidence="2" type="ORF">CDAR_403721</name>
</gene>
<dbReference type="Proteomes" id="UP001054837">
    <property type="component" value="Unassembled WGS sequence"/>
</dbReference>
<comment type="caution">
    <text evidence="2">The sequence shown here is derived from an EMBL/GenBank/DDBJ whole genome shotgun (WGS) entry which is preliminary data.</text>
</comment>
<evidence type="ECO:0000259" key="1">
    <source>
        <dbReference type="Pfam" id="PF00078"/>
    </source>
</evidence>
<dbReference type="EMBL" id="BPLQ01009575">
    <property type="protein sequence ID" value="GIY44818.1"/>
    <property type="molecule type" value="Genomic_DNA"/>
</dbReference>
<proteinExistence type="predicted"/>
<protein>
    <submittedName>
        <fullName evidence="2">Retrovirus-related Pol polyprotein from type-1 retrotransposable element R2</fullName>
    </submittedName>
</protein>
<organism evidence="2 3">
    <name type="scientific">Caerostris darwini</name>
    <dbReference type="NCBI Taxonomy" id="1538125"/>
    <lineage>
        <taxon>Eukaryota</taxon>
        <taxon>Metazoa</taxon>
        <taxon>Ecdysozoa</taxon>
        <taxon>Arthropoda</taxon>
        <taxon>Chelicerata</taxon>
        <taxon>Arachnida</taxon>
        <taxon>Araneae</taxon>
        <taxon>Araneomorphae</taxon>
        <taxon>Entelegynae</taxon>
        <taxon>Araneoidea</taxon>
        <taxon>Araneidae</taxon>
        <taxon>Caerostris</taxon>
    </lineage>
</organism>
<reference evidence="2 3" key="1">
    <citation type="submission" date="2021-06" db="EMBL/GenBank/DDBJ databases">
        <title>Caerostris darwini draft genome.</title>
        <authorList>
            <person name="Kono N."/>
            <person name="Arakawa K."/>
        </authorList>
    </citation>
    <scope>NUCLEOTIDE SEQUENCE [LARGE SCALE GENOMIC DNA]</scope>
</reference>
<dbReference type="GO" id="GO:0071897">
    <property type="term" value="P:DNA biosynthetic process"/>
    <property type="evidence" value="ECO:0007669"/>
    <property type="project" value="UniProtKB-ARBA"/>
</dbReference>